<dbReference type="Pfam" id="PF13384">
    <property type="entry name" value="HTH_23"/>
    <property type="match status" value="1"/>
</dbReference>
<reference evidence="1 2" key="1">
    <citation type="journal article" date="2013" name="PLoS Genet.">
        <title>Comparative genome structure, secondary metabolite, and effector coding capacity across Cochliobolus pathogens.</title>
        <authorList>
            <person name="Condon B.J."/>
            <person name="Leng Y."/>
            <person name="Wu D."/>
            <person name="Bushley K.E."/>
            <person name="Ohm R.A."/>
            <person name="Otillar R."/>
            <person name="Martin J."/>
            <person name="Schackwitz W."/>
            <person name="Grimwood J."/>
            <person name="MohdZainudin N."/>
            <person name="Xue C."/>
            <person name="Wang R."/>
            <person name="Manning V.A."/>
            <person name="Dhillon B."/>
            <person name="Tu Z.J."/>
            <person name="Steffenson B.J."/>
            <person name="Salamov A."/>
            <person name="Sun H."/>
            <person name="Lowry S."/>
            <person name="LaButti K."/>
            <person name="Han J."/>
            <person name="Copeland A."/>
            <person name="Lindquist E."/>
            <person name="Barry K."/>
            <person name="Schmutz J."/>
            <person name="Baker S.E."/>
            <person name="Ciuffetti L.M."/>
            <person name="Grigoriev I.V."/>
            <person name="Zhong S."/>
            <person name="Turgeon B.G."/>
        </authorList>
    </citation>
    <scope>NUCLEOTIDE SEQUENCE [LARGE SCALE GENOMIC DNA]</scope>
    <source>
        <strain evidence="1 2">FI3</strain>
    </source>
</reference>
<name>W7E1A8_BIPV3</name>
<evidence type="ECO:0008006" key="3">
    <source>
        <dbReference type="Google" id="ProtNLM"/>
    </source>
</evidence>
<dbReference type="HOGENOM" id="CLU_2339077_0_0_1"/>
<evidence type="ECO:0000313" key="2">
    <source>
        <dbReference type="Proteomes" id="UP000054337"/>
    </source>
</evidence>
<dbReference type="Gene3D" id="1.10.10.10">
    <property type="entry name" value="Winged helix-like DNA-binding domain superfamily/Winged helix DNA-binding domain"/>
    <property type="match status" value="1"/>
</dbReference>
<accession>W7E1A8</accession>
<dbReference type="InterPro" id="IPR009057">
    <property type="entry name" value="Homeodomain-like_sf"/>
</dbReference>
<dbReference type="GeneID" id="26250085"/>
<dbReference type="InterPro" id="IPR036388">
    <property type="entry name" value="WH-like_DNA-bd_sf"/>
</dbReference>
<keyword evidence="2" id="KW-1185">Reference proteome</keyword>
<dbReference type="SUPFAM" id="SSF46689">
    <property type="entry name" value="Homeodomain-like"/>
    <property type="match status" value="1"/>
</dbReference>
<dbReference type="Proteomes" id="UP000054337">
    <property type="component" value="Unassembled WGS sequence"/>
</dbReference>
<dbReference type="RefSeq" id="XP_014551790.1">
    <property type="nucleotide sequence ID" value="XM_014696304.1"/>
</dbReference>
<proteinExistence type="predicted"/>
<protein>
    <recommendedName>
        <fullName evidence="3">Transposase IS30-like HTH domain-containing protein</fullName>
    </recommendedName>
</protein>
<dbReference type="AlphaFoldDB" id="W7E1A8"/>
<dbReference type="OrthoDB" id="3796133at2759"/>
<evidence type="ECO:0000313" key="1">
    <source>
        <dbReference type="EMBL" id="EUN22211.1"/>
    </source>
</evidence>
<sequence>MRPFRAQIAARRMPNGDLSEAERIYILTQWEGGYSARETSNALGCAQRTVQRVIQRFKADNTYEKRTRICRLAKLTSRDHRQLLREVKKSLKIKYY</sequence>
<gene>
    <name evidence="1" type="ORF">COCVIDRAFT_111978</name>
</gene>
<dbReference type="EMBL" id="KI968818">
    <property type="protein sequence ID" value="EUN22211.1"/>
    <property type="molecule type" value="Genomic_DNA"/>
</dbReference>
<organism evidence="1 2">
    <name type="scientific">Bipolaris victoriae (strain FI3)</name>
    <name type="common">Victoria blight of oats agent</name>
    <name type="synonym">Cochliobolus victoriae</name>
    <dbReference type="NCBI Taxonomy" id="930091"/>
    <lineage>
        <taxon>Eukaryota</taxon>
        <taxon>Fungi</taxon>
        <taxon>Dikarya</taxon>
        <taxon>Ascomycota</taxon>
        <taxon>Pezizomycotina</taxon>
        <taxon>Dothideomycetes</taxon>
        <taxon>Pleosporomycetidae</taxon>
        <taxon>Pleosporales</taxon>
        <taxon>Pleosporineae</taxon>
        <taxon>Pleosporaceae</taxon>
        <taxon>Bipolaris</taxon>
    </lineage>
</organism>